<accession>X1F8M9</accession>
<feature type="region of interest" description="Disordered" evidence="1">
    <location>
        <begin position="61"/>
        <end position="106"/>
    </location>
</feature>
<sequence length="151" mass="16684">IQSIFPSIKIQFSGESYDDIVRCQGFIGTLNNIIPAQYYYTLEGCAAHNYYFYDGACHAESKPLPPEPPPEPPGPPPEPPTPPGPPGPPPEPEPEPEPDEPVIPPGLERLLEQVEAFYLTIPITQPVKKAVVLVARNWLRAIVSFQKFIAK</sequence>
<gene>
    <name evidence="2" type="ORF">S03H2_10194</name>
</gene>
<evidence type="ECO:0000313" key="2">
    <source>
        <dbReference type="EMBL" id="GAH28920.1"/>
    </source>
</evidence>
<evidence type="ECO:0000256" key="1">
    <source>
        <dbReference type="SAM" id="MobiDB-lite"/>
    </source>
</evidence>
<organism evidence="2">
    <name type="scientific">marine sediment metagenome</name>
    <dbReference type="NCBI Taxonomy" id="412755"/>
    <lineage>
        <taxon>unclassified sequences</taxon>
        <taxon>metagenomes</taxon>
        <taxon>ecological metagenomes</taxon>
    </lineage>
</organism>
<dbReference type="AlphaFoldDB" id="X1F8M9"/>
<comment type="caution">
    <text evidence="2">The sequence shown here is derived from an EMBL/GenBank/DDBJ whole genome shotgun (WGS) entry which is preliminary data.</text>
</comment>
<dbReference type="EMBL" id="BARU01005258">
    <property type="protein sequence ID" value="GAH28920.1"/>
    <property type="molecule type" value="Genomic_DNA"/>
</dbReference>
<proteinExistence type="predicted"/>
<feature type="compositionally biased region" description="Pro residues" evidence="1">
    <location>
        <begin position="63"/>
        <end position="91"/>
    </location>
</feature>
<protein>
    <submittedName>
        <fullName evidence="2">Uncharacterized protein</fullName>
    </submittedName>
</protein>
<reference evidence="2" key="1">
    <citation type="journal article" date="2014" name="Front. Microbiol.">
        <title>High frequency of phylogenetically diverse reductive dehalogenase-homologous genes in deep subseafloor sedimentary metagenomes.</title>
        <authorList>
            <person name="Kawai M."/>
            <person name="Futagami T."/>
            <person name="Toyoda A."/>
            <person name="Takaki Y."/>
            <person name="Nishi S."/>
            <person name="Hori S."/>
            <person name="Arai W."/>
            <person name="Tsubouchi T."/>
            <person name="Morono Y."/>
            <person name="Uchiyama I."/>
            <person name="Ito T."/>
            <person name="Fujiyama A."/>
            <person name="Inagaki F."/>
            <person name="Takami H."/>
        </authorList>
    </citation>
    <scope>NUCLEOTIDE SEQUENCE</scope>
    <source>
        <strain evidence="2">Expedition CK06-06</strain>
    </source>
</reference>
<name>X1F8M9_9ZZZZ</name>
<feature type="non-terminal residue" evidence="2">
    <location>
        <position position="1"/>
    </location>
</feature>